<reference evidence="1 2" key="1">
    <citation type="journal article" date="2013" name="Mar. Genomics">
        <title>Expression of sulfatases in Rhodopirellula baltica and the diversity of sulfatases in the genus Rhodopirellula.</title>
        <authorList>
            <person name="Wegner C.E."/>
            <person name="Richter-Heitmann T."/>
            <person name="Klindworth A."/>
            <person name="Klockow C."/>
            <person name="Richter M."/>
            <person name="Achstetter T."/>
            <person name="Glockner F.O."/>
            <person name="Harder J."/>
        </authorList>
    </citation>
    <scope>NUCLEOTIDE SEQUENCE [LARGE SCALE GENOMIC DNA]</scope>
    <source>
        <strain evidence="1 2">SWK14</strain>
    </source>
</reference>
<dbReference type="EMBL" id="AMWG01000112">
    <property type="protein sequence ID" value="ELP32063.1"/>
    <property type="molecule type" value="Genomic_DNA"/>
</dbReference>
<organism evidence="1 2">
    <name type="scientific">Rhodopirellula baltica SWK14</name>
    <dbReference type="NCBI Taxonomy" id="993516"/>
    <lineage>
        <taxon>Bacteria</taxon>
        <taxon>Pseudomonadati</taxon>
        <taxon>Planctomycetota</taxon>
        <taxon>Planctomycetia</taxon>
        <taxon>Pirellulales</taxon>
        <taxon>Pirellulaceae</taxon>
        <taxon>Rhodopirellula</taxon>
    </lineage>
</organism>
<comment type="caution">
    <text evidence="1">The sequence shown here is derived from an EMBL/GenBank/DDBJ whole genome shotgun (WGS) entry which is preliminary data.</text>
</comment>
<protein>
    <submittedName>
        <fullName evidence="1">Uncharacterized protein</fullName>
    </submittedName>
</protein>
<evidence type="ECO:0000313" key="1">
    <source>
        <dbReference type="EMBL" id="ELP32063.1"/>
    </source>
</evidence>
<dbReference type="Proteomes" id="UP000010959">
    <property type="component" value="Unassembled WGS sequence"/>
</dbReference>
<sequence length="42" mass="4687">MWVHCEGCEAIRLAQGRCVFVFGTAQHSCRDQSGKMTSRNAD</sequence>
<accession>L7CDJ6</accession>
<proteinExistence type="predicted"/>
<dbReference type="AlphaFoldDB" id="L7CDJ6"/>
<evidence type="ECO:0000313" key="2">
    <source>
        <dbReference type="Proteomes" id="UP000010959"/>
    </source>
</evidence>
<gene>
    <name evidence="1" type="ORF">RBSWK_03997</name>
</gene>
<name>L7CDJ6_RHOBT</name>